<comment type="subcellular location">
    <subcellularLocation>
        <location evidence="1">Cell membrane</location>
        <topology evidence="1">Single-pass type II membrane protein</topology>
    </subcellularLocation>
    <subcellularLocation>
        <location evidence="3">Membrane</location>
        <topology evidence="3">Single-pass type II membrane protein</topology>
    </subcellularLocation>
</comment>
<feature type="domain" description="Peptidase S26" evidence="4">
    <location>
        <begin position="13"/>
        <end position="163"/>
    </location>
</feature>
<dbReference type="Gene3D" id="2.10.109.10">
    <property type="entry name" value="Umud Fragment, subunit A"/>
    <property type="match status" value="1"/>
</dbReference>
<dbReference type="PANTHER" id="PTHR43390">
    <property type="entry name" value="SIGNAL PEPTIDASE I"/>
    <property type="match status" value="1"/>
</dbReference>
<gene>
    <name evidence="5" type="primary">lepB</name>
    <name evidence="5" type="ORF">OBO34_21090</name>
</gene>
<dbReference type="AlphaFoldDB" id="A0A9J6QZ62"/>
<dbReference type="GO" id="GO:0005886">
    <property type="term" value="C:plasma membrane"/>
    <property type="evidence" value="ECO:0007669"/>
    <property type="project" value="UniProtKB-SubCell"/>
</dbReference>
<dbReference type="CDD" id="cd06530">
    <property type="entry name" value="S26_SPase_I"/>
    <property type="match status" value="1"/>
</dbReference>
<name>A0A9J6QZ62_9FIRM</name>
<organism evidence="5 6">
    <name type="scientific">Hominibacterium faecale</name>
    <dbReference type="NCBI Taxonomy" id="2839743"/>
    <lineage>
        <taxon>Bacteria</taxon>
        <taxon>Bacillati</taxon>
        <taxon>Bacillota</taxon>
        <taxon>Clostridia</taxon>
        <taxon>Peptostreptococcales</taxon>
        <taxon>Anaerovoracaceae</taxon>
        <taxon>Hominibacterium</taxon>
    </lineage>
</organism>
<dbReference type="EMBL" id="JAOSHN010000014">
    <property type="protein sequence ID" value="MCU7380814.1"/>
    <property type="molecule type" value="Genomic_DNA"/>
</dbReference>
<dbReference type="EC" id="3.4.21.89" evidence="3"/>
<evidence type="ECO:0000256" key="2">
    <source>
        <dbReference type="ARBA" id="ARBA00009370"/>
    </source>
</evidence>
<comment type="caution">
    <text evidence="5">The sequence shown here is derived from an EMBL/GenBank/DDBJ whole genome shotgun (WGS) entry which is preliminary data.</text>
</comment>
<evidence type="ECO:0000313" key="6">
    <source>
        <dbReference type="Proteomes" id="UP001065549"/>
    </source>
</evidence>
<sequence>MKTGYKKWIVFLSAGLLGILAALALTCAFSVRSVQGNSMEPAVTKGEHVIINKLAYFYDQPRQGDVVAFPCSVYSEDGEGSTLIRRVVATEGDQVEIEDGALYINGELFDRYASDPVYMETMEKVTIDKGNVFVLSDNRSAVLDSRDQAVGQLKISELIGKVCFK</sequence>
<dbReference type="InterPro" id="IPR036286">
    <property type="entry name" value="LexA/Signal_pep-like_sf"/>
</dbReference>
<dbReference type="Proteomes" id="UP001065549">
    <property type="component" value="Unassembled WGS sequence"/>
</dbReference>
<dbReference type="Pfam" id="PF10502">
    <property type="entry name" value="Peptidase_S26"/>
    <property type="match status" value="1"/>
</dbReference>
<proteinExistence type="inferred from homology"/>
<protein>
    <recommendedName>
        <fullName evidence="3">Signal peptidase I</fullName>
        <ecNumber evidence="3">3.4.21.89</ecNumber>
    </recommendedName>
</protein>
<keyword evidence="6" id="KW-1185">Reference proteome</keyword>
<dbReference type="GO" id="GO:0009003">
    <property type="term" value="F:signal peptidase activity"/>
    <property type="evidence" value="ECO:0007669"/>
    <property type="project" value="UniProtKB-EC"/>
</dbReference>
<dbReference type="SUPFAM" id="SSF51306">
    <property type="entry name" value="LexA/Signal peptidase"/>
    <property type="match status" value="1"/>
</dbReference>
<comment type="similarity">
    <text evidence="2 3">Belongs to the peptidase S26 family.</text>
</comment>
<dbReference type="GO" id="GO:0004252">
    <property type="term" value="F:serine-type endopeptidase activity"/>
    <property type="evidence" value="ECO:0007669"/>
    <property type="project" value="InterPro"/>
</dbReference>
<evidence type="ECO:0000256" key="1">
    <source>
        <dbReference type="ARBA" id="ARBA00004401"/>
    </source>
</evidence>
<keyword evidence="3" id="KW-0645">Protease</keyword>
<reference evidence="5" key="1">
    <citation type="submission" date="2022-09" db="EMBL/GenBank/DDBJ databases">
        <title>Culturomic study of gut microbiota in children with autism spectrum disorder.</title>
        <authorList>
            <person name="Efimov B.A."/>
            <person name="Chaplin A.V."/>
            <person name="Sokolova S.R."/>
            <person name="Pikina A.P."/>
            <person name="Korzhanova M."/>
            <person name="Belova V."/>
            <person name="Korostin D."/>
        </authorList>
    </citation>
    <scope>NUCLEOTIDE SEQUENCE</scope>
    <source>
        <strain evidence="5">ASD5510</strain>
    </source>
</reference>
<evidence type="ECO:0000259" key="4">
    <source>
        <dbReference type="Pfam" id="PF10502"/>
    </source>
</evidence>
<dbReference type="PRINTS" id="PR00727">
    <property type="entry name" value="LEADERPTASE"/>
</dbReference>
<dbReference type="GO" id="GO:0006465">
    <property type="term" value="P:signal peptide processing"/>
    <property type="evidence" value="ECO:0007669"/>
    <property type="project" value="InterPro"/>
</dbReference>
<evidence type="ECO:0000313" key="5">
    <source>
        <dbReference type="EMBL" id="MCU7380814.1"/>
    </source>
</evidence>
<comment type="catalytic activity">
    <reaction evidence="3">
        <text>Cleavage of hydrophobic, N-terminal signal or leader sequences from secreted and periplasmic proteins.</text>
        <dbReference type="EC" id="3.4.21.89"/>
    </reaction>
</comment>
<keyword evidence="3 5" id="KW-0378">Hydrolase</keyword>
<dbReference type="RefSeq" id="WP_148397790.1">
    <property type="nucleotide sequence ID" value="NZ_JAJAGH010000001.1"/>
</dbReference>
<dbReference type="NCBIfam" id="TIGR02227">
    <property type="entry name" value="sigpep_I_bact"/>
    <property type="match status" value="1"/>
</dbReference>
<dbReference type="InterPro" id="IPR000223">
    <property type="entry name" value="Pept_S26A_signal_pept_1"/>
</dbReference>
<evidence type="ECO:0000256" key="3">
    <source>
        <dbReference type="RuleBase" id="RU362042"/>
    </source>
</evidence>
<dbReference type="InterPro" id="IPR019533">
    <property type="entry name" value="Peptidase_S26"/>
</dbReference>
<dbReference type="PANTHER" id="PTHR43390:SF1">
    <property type="entry name" value="CHLOROPLAST PROCESSING PEPTIDASE"/>
    <property type="match status" value="1"/>
</dbReference>
<accession>A0A9J6QZ62</accession>